<sequence>MDLLILTAISIDKRNNSSQSVKEKEFFNISELPYECEDLVRYINSQTDNVFQPCYCNFAR</sequence>
<dbReference type="EMBL" id="LR216287">
    <property type="protein sequence ID" value="VFJ14238.1"/>
    <property type="molecule type" value="Genomic_DNA"/>
</dbReference>
<dbReference type="AlphaFoldDB" id="A0A484IAT4"/>
<evidence type="ECO:0000313" key="1">
    <source>
        <dbReference type="EMBL" id="VFJ14238.1"/>
    </source>
</evidence>
<reference evidence="1 2" key="1">
    <citation type="submission" date="2019-02" db="EMBL/GenBank/DDBJ databases">
        <authorList>
            <person name="Lehtovirta-Morley E L."/>
        </authorList>
    </citation>
    <scope>NUCLEOTIDE SEQUENCE [LARGE SCALE GENOMIC DNA]</scope>
    <source>
        <strain evidence="1">NFRAN1</strain>
    </source>
</reference>
<protein>
    <submittedName>
        <fullName evidence="1">Uncharacterized protein</fullName>
    </submittedName>
</protein>
<evidence type="ECO:0000313" key="2">
    <source>
        <dbReference type="Proteomes" id="UP000294299"/>
    </source>
</evidence>
<keyword evidence="2" id="KW-1185">Reference proteome</keyword>
<accession>A0A484IAT4</accession>
<dbReference type="Proteomes" id="UP000294299">
    <property type="component" value="Chromosome NFRAN"/>
</dbReference>
<dbReference type="KEGG" id="nfn:NFRAN_1916"/>
<organism evidence="1 2">
    <name type="scientific">Candidatus Nitrosocosmicus franklandianus</name>
    <dbReference type="NCBI Taxonomy" id="1798806"/>
    <lineage>
        <taxon>Archaea</taxon>
        <taxon>Nitrososphaerota</taxon>
        <taxon>Nitrososphaeria</taxon>
        <taxon>Nitrososphaerales</taxon>
        <taxon>Nitrososphaeraceae</taxon>
        <taxon>Candidatus Nitrosocosmicus</taxon>
    </lineage>
</organism>
<name>A0A484IAT4_9ARCH</name>
<proteinExistence type="predicted"/>
<gene>
    <name evidence="1" type="ORF">NFRAN_1916</name>
</gene>